<protein>
    <submittedName>
        <fullName evidence="1">Dynamin superfamily</fullName>
    </submittedName>
</protein>
<keyword evidence="2" id="KW-1185">Reference proteome</keyword>
<reference evidence="1" key="2">
    <citation type="submission" date="2020-06" db="EMBL/GenBank/DDBJ databases">
        <title>Helianthus annuus Genome sequencing and assembly Release 2.</title>
        <authorList>
            <person name="Gouzy J."/>
            <person name="Langlade N."/>
            <person name="Munos S."/>
        </authorList>
    </citation>
    <scope>NUCLEOTIDE SEQUENCE</scope>
    <source>
        <tissue evidence="1">Leaves</tissue>
    </source>
</reference>
<dbReference type="AlphaFoldDB" id="A0A9K3JH22"/>
<sequence length="175" mass="19713">MNNAYEELTPGKRVETQKVYMTVPETPSPDQPSDGNYVIKKEHVNYIEGGPKKRQSRIKGNSKVLDDLRVKNKGSSYTEICLLAAQNFARIREVLIERSVTSALNSGFLTPCRERLMVALGLGLFAVNDEKFMDVFVAPGAIDVLQNERESLHKRQKILHTCLSEFKSVATALKW</sequence>
<dbReference type="Gramene" id="mRNA:HanXRQr2_Chr03g0115601">
    <property type="protein sequence ID" value="mRNA:HanXRQr2_Chr03g0115601"/>
    <property type="gene ID" value="HanXRQr2_Chr03g0115601"/>
</dbReference>
<dbReference type="Proteomes" id="UP000215914">
    <property type="component" value="Unassembled WGS sequence"/>
</dbReference>
<accession>A0A9K3JH22</accession>
<proteinExistence type="predicted"/>
<dbReference type="EMBL" id="MNCJ02000318">
    <property type="protein sequence ID" value="KAF5814832.1"/>
    <property type="molecule type" value="Genomic_DNA"/>
</dbReference>
<gene>
    <name evidence="1" type="ORF">HanXRQr2_Chr03g0115601</name>
</gene>
<name>A0A9K3JH22_HELAN</name>
<evidence type="ECO:0000313" key="2">
    <source>
        <dbReference type="Proteomes" id="UP000215914"/>
    </source>
</evidence>
<comment type="caution">
    <text evidence="1">The sequence shown here is derived from an EMBL/GenBank/DDBJ whole genome shotgun (WGS) entry which is preliminary data.</text>
</comment>
<organism evidence="1 2">
    <name type="scientific">Helianthus annuus</name>
    <name type="common">Common sunflower</name>
    <dbReference type="NCBI Taxonomy" id="4232"/>
    <lineage>
        <taxon>Eukaryota</taxon>
        <taxon>Viridiplantae</taxon>
        <taxon>Streptophyta</taxon>
        <taxon>Embryophyta</taxon>
        <taxon>Tracheophyta</taxon>
        <taxon>Spermatophyta</taxon>
        <taxon>Magnoliopsida</taxon>
        <taxon>eudicotyledons</taxon>
        <taxon>Gunneridae</taxon>
        <taxon>Pentapetalae</taxon>
        <taxon>asterids</taxon>
        <taxon>campanulids</taxon>
        <taxon>Asterales</taxon>
        <taxon>Asteraceae</taxon>
        <taxon>Asteroideae</taxon>
        <taxon>Heliantheae alliance</taxon>
        <taxon>Heliantheae</taxon>
        <taxon>Helianthus</taxon>
    </lineage>
</organism>
<evidence type="ECO:0000313" key="1">
    <source>
        <dbReference type="EMBL" id="KAF5814832.1"/>
    </source>
</evidence>
<reference evidence="1" key="1">
    <citation type="journal article" date="2017" name="Nature">
        <title>The sunflower genome provides insights into oil metabolism, flowering and Asterid evolution.</title>
        <authorList>
            <person name="Badouin H."/>
            <person name="Gouzy J."/>
            <person name="Grassa C.J."/>
            <person name="Murat F."/>
            <person name="Staton S.E."/>
            <person name="Cottret L."/>
            <person name="Lelandais-Briere C."/>
            <person name="Owens G.L."/>
            <person name="Carrere S."/>
            <person name="Mayjonade B."/>
            <person name="Legrand L."/>
            <person name="Gill N."/>
            <person name="Kane N.C."/>
            <person name="Bowers J.E."/>
            <person name="Hubner S."/>
            <person name="Bellec A."/>
            <person name="Berard A."/>
            <person name="Berges H."/>
            <person name="Blanchet N."/>
            <person name="Boniface M.C."/>
            <person name="Brunel D."/>
            <person name="Catrice O."/>
            <person name="Chaidir N."/>
            <person name="Claudel C."/>
            <person name="Donnadieu C."/>
            <person name="Faraut T."/>
            <person name="Fievet G."/>
            <person name="Helmstetter N."/>
            <person name="King M."/>
            <person name="Knapp S.J."/>
            <person name="Lai Z."/>
            <person name="Le Paslier M.C."/>
            <person name="Lippi Y."/>
            <person name="Lorenzon L."/>
            <person name="Mandel J.R."/>
            <person name="Marage G."/>
            <person name="Marchand G."/>
            <person name="Marquand E."/>
            <person name="Bret-Mestries E."/>
            <person name="Morien E."/>
            <person name="Nambeesan S."/>
            <person name="Nguyen T."/>
            <person name="Pegot-Espagnet P."/>
            <person name="Pouilly N."/>
            <person name="Raftis F."/>
            <person name="Sallet E."/>
            <person name="Schiex T."/>
            <person name="Thomas J."/>
            <person name="Vandecasteele C."/>
            <person name="Vares D."/>
            <person name="Vear F."/>
            <person name="Vautrin S."/>
            <person name="Crespi M."/>
            <person name="Mangin B."/>
            <person name="Burke J.M."/>
            <person name="Salse J."/>
            <person name="Munos S."/>
            <person name="Vincourt P."/>
            <person name="Rieseberg L.H."/>
            <person name="Langlade N.B."/>
        </authorList>
    </citation>
    <scope>NUCLEOTIDE SEQUENCE</scope>
    <source>
        <tissue evidence="1">Leaves</tissue>
    </source>
</reference>